<proteinExistence type="predicted"/>
<reference evidence="1" key="2">
    <citation type="journal article" date="2015" name="Data Brief">
        <title>Shoot transcriptome of the giant reed, Arundo donax.</title>
        <authorList>
            <person name="Barrero R.A."/>
            <person name="Guerrero F.D."/>
            <person name="Moolhuijzen P."/>
            <person name="Goolsby J.A."/>
            <person name="Tidwell J."/>
            <person name="Bellgard S.E."/>
            <person name="Bellgard M.I."/>
        </authorList>
    </citation>
    <scope>NUCLEOTIDE SEQUENCE</scope>
    <source>
        <tissue evidence="1">Shoot tissue taken approximately 20 cm above the soil surface</tissue>
    </source>
</reference>
<dbReference type="EMBL" id="GBRH01182657">
    <property type="protein sequence ID" value="JAE15239.1"/>
    <property type="molecule type" value="Transcribed_RNA"/>
</dbReference>
<sequence>MFISRDPFSRIEIISNNLIL</sequence>
<protein>
    <submittedName>
        <fullName evidence="1">Uncharacterized protein</fullName>
    </submittedName>
</protein>
<accession>A0A0A9FVI5</accession>
<organism evidence="1">
    <name type="scientific">Arundo donax</name>
    <name type="common">Giant reed</name>
    <name type="synonym">Donax arundinaceus</name>
    <dbReference type="NCBI Taxonomy" id="35708"/>
    <lineage>
        <taxon>Eukaryota</taxon>
        <taxon>Viridiplantae</taxon>
        <taxon>Streptophyta</taxon>
        <taxon>Embryophyta</taxon>
        <taxon>Tracheophyta</taxon>
        <taxon>Spermatophyta</taxon>
        <taxon>Magnoliopsida</taxon>
        <taxon>Liliopsida</taxon>
        <taxon>Poales</taxon>
        <taxon>Poaceae</taxon>
        <taxon>PACMAD clade</taxon>
        <taxon>Arundinoideae</taxon>
        <taxon>Arundineae</taxon>
        <taxon>Arundo</taxon>
    </lineage>
</organism>
<reference evidence="1" key="1">
    <citation type="submission" date="2014-09" db="EMBL/GenBank/DDBJ databases">
        <authorList>
            <person name="Magalhaes I.L.F."/>
            <person name="Oliveira U."/>
            <person name="Santos F.R."/>
            <person name="Vidigal T.H.D.A."/>
            <person name="Brescovit A.D."/>
            <person name="Santos A.J."/>
        </authorList>
    </citation>
    <scope>NUCLEOTIDE SEQUENCE</scope>
    <source>
        <tissue evidence="1">Shoot tissue taken approximately 20 cm above the soil surface</tissue>
    </source>
</reference>
<dbReference type="AlphaFoldDB" id="A0A0A9FVI5"/>
<evidence type="ECO:0000313" key="1">
    <source>
        <dbReference type="EMBL" id="JAE15239.1"/>
    </source>
</evidence>
<name>A0A0A9FVI5_ARUDO</name>